<dbReference type="InterPro" id="IPR036736">
    <property type="entry name" value="ACP-like_sf"/>
</dbReference>
<dbReference type="PROSITE" id="PS50075">
    <property type="entry name" value="CARRIER"/>
    <property type="match status" value="1"/>
</dbReference>
<dbReference type="RefSeq" id="WP_262688529.1">
    <property type="nucleotide sequence ID" value="NZ_JAOQIO010000124.1"/>
</dbReference>
<accession>A0ABT2UT23</accession>
<dbReference type="Pfam" id="PF00550">
    <property type="entry name" value="PP-binding"/>
    <property type="match status" value="1"/>
</dbReference>
<protein>
    <submittedName>
        <fullName evidence="2">Acyl carrier protein</fullName>
    </submittedName>
</protein>
<gene>
    <name evidence="2" type="ORF">OB236_37375</name>
</gene>
<proteinExistence type="predicted"/>
<evidence type="ECO:0000313" key="2">
    <source>
        <dbReference type="EMBL" id="MCU6797809.1"/>
    </source>
</evidence>
<keyword evidence="3" id="KW-1185">Reference proteome</keyword>
<dbReference type="Gene3D" id="1.10.1200.10">
    <property type="entry name" value="ACP-like"/>
    <property type="match status" value="1"/>
</dbReference>
<dbReference type="InterPro" id="IPR009081">
    <property type="entry name" value="PP-bd_ACP"/>
</dbReference>
<evidence type="ECO:0000259" key="1">
    <source>
        <dbReference type="PROSITE" id="PS50075"/>
    </source>
</evidence>
<name>A0ABT2UT23_9BACL</name>
<dbReference type="Proteomes" id="UP001652445">
    <property type="component" value="Unassembled WGS sequence"/>
</dbReference>
<comment type="caution">
    <text evidence="2">The sequence shown here is derived from an EMBL/GenBank/DDBJ whole genome shotgun (WGS) entry which is preliminary data.</text>
</comment>
<evidence type="ECO:0000313" key="3">
    <source>
        <dbReference type="Proteomes" id="UP001652445"/>
    </source>
</evidence>
<feature type="domain" description="Carrier" evidence="1">
    <location>
        <begin position="6"/>
        <end position="84"/>
    </location>
</feature>
<dbReference type="SUPFAM" id="SSF47336">
    <property type="entry name" value="ACP-like"/>
    <property type="match status" value="1"/>
</dbReference>
<reference evidence="2 3" key="1">
    <citation type="submission" date="2022-09" db="EMBL/GenBank/DDBJ databases">
        <authorList>
            <person name="Han X.L."/>
            <person name="Wang Q."/>
            <person name="Lu T."/>
        </authorList>
    </citation>
    <scope>NUCLEOTIDE SEQUENCE [LARGE SCALE GENOMIC DNA]</scope>
    <source>
        <strain evidence="2 3">WQ 127069</strain>
    </source>
</reference>
<dbReference type="EMBL" id="JAOQIO010000124">
    <property type="protein sequence ID" value="MCU6797809.1"/>
    <property type="molecule type" value="Genomic_DNA"/>
</dbReference>
<organism evidence="2 3">
    <name type="scientific">Paenibacillus baimaensis</name>
    <dbReference type="NCBI Taxonomy" id="2982185"/>
    <lineage>
        <taxon>Bacteria</taxon>
        <taxon>Bacillati</taxon>
        <taxon>Bacillota</taxon>
        <taxon>Bacilli</taxon>
        <taxon>Bacillales</taxon>
        <taxon>Paenibacillaceae</taxon>
        <taxon>Paenibacillus</taxon>
    </lineage>
</organism>
<sequence length="91" mass="10420">MSQTIVNKDSVMDFVCSKVQEVLQTDEALTLDKDLASLGMDSFNSMNLVIEFETRFEIVFDDEELLFENFATVRNMVDRICAKLDVDSLEL</sequence>